<dbReference type="SUPFAM" id="SSF47807">
    <property type="entry name" value="5' to 3' exonuclease, C-terminal subdomain"/>
    <property type="match status" value="1"/>
</dbReference>
<evidence type="ECO:0000256" key="2">
    <source>
        <dbReference type="ARBA" id="ARBA00004123"/>
    </source>
</evidence>
<evidence type="ECO:0000259" key="10">
    <source>
        <dbReference type="SMART" id="SM00484"/>
    </source>
</evidence>
<keyword evidence="5" id="KW-0227">DNA damage</keyword>
<dbReference type="GO" id="GO:0046872">
    <property type="term" value="F:metal ion binding"/>
    <property type="evidence" value="ECO:0007669"/>
    <property type="project" value="UniProtKB-KW"/>
</dbReference>
<protein>
    <recommendedName>
        <fullName evidence="10">XPG-I domain-containing protein</fullName>
    </recommendedName>
</protein>
<keyword evidence="8" id="KW-0234">DNA repair</keyword>
<dbReference type="Gene3D" id="1.10.150.20">
    <property type="entry name" value="5' to 3' exonuclease, C-terminal subdomain"/>
    <property type="match status" value="1"/>
</dbReference>
<dbReference type="GO" id="GO:0003677">
    <property type="term" value="F:DNA binding"/>
    <property type="evidence" value="ECO:0007669"/>
    <property type="project" value="InterPro"/>
</dbReference>
<dbReference type="AlphaFoldDB" id="A0AAD3SRT9"/>
<evidence type="ECO:0000256" key="3">
    <source>
        <dbReference type="ARBA" id="ARBA00022722"/>
    </source>
</evidence>
<organism evidence="11 12">
    <name type="scientific">Nepenthes gracilis</name>
    <name type="common">Slender pitcher plant</name>
    <dbReference type="NCBI Taxonomy" id="150966"/>
    <lineage>
        <taxon>Eukaryota</taxon>
        <taxon>Viridiplantae</taxon>
        <taxon>Streptophyta</taxon>
        <taxon>Embryophyta</taxon>
        <taxon>Tracheophyta</taxon>
        <taxon>Spermatophyta</taxon>
        <taxon>Magnoliopsida</taxon>
        <taxon>eudicotyledons</taxon>
        <taxon>Gunneridae</taxon>
        <taxon>Pentapetalae</taxon>
        <taxon>Caryophyllales</taxon>
        <taxon>Nepenthaceae</taxon>
        <taxon>Nepenthes</taxon>
    </lineage>
</organism>
<evidence type="ECO:0000256" key="8">
    <source>
        <dbReference type="ARBA" id="ARBA00023204"/>
    </source>
</evidence>
<dbReference type="GO" id="GO:0006281">
    <property type="term" value="P:DNA repair"/>
    <property type="evidence" value="ECO:0007669"/>
    <property type="project" value="UniProtKB-KW"/>
</dbReference>
<proteinExistence type="predicted"/>
<keyword evidence="7" id="KW-0460">Magnesium</keyword>
<keyword evidence="3" id="KW-0540">Nuclease</keyword>
<dbReference type="InterPro" id="IPR006084">
    <property type="entry name" value="XPG/Rad2"/>
</dbReference>
<comment type="cofactor">
    <cofactor evidence="1">
        <name>Mg(2+)</name>
        <dbReference type="ChEBI" id="CHEBI:18420"/>
    </cofactor>
</comment>
<dbReference type="SMART" id="SM00484">
    <property type="entry name" value="XPGI"/>
    <property type="match status" value="1"/>
</dbReference>
<dbReference type="PANTHER" id="PTHR11081:SF65">
    <property type="entry name" value="DNA DAMAGE-INDUCIBLE PROTEIN DIN7-RELATED"/>
    <property type="match status" value="1"/>
</dbReference>
<gene>
    <name evidence="11" type="ORF">Nepgr_017580</name>
</gene>
<keyword evidence="12" id="KW-1185">Reference proteome</keyword>
<reference evidence="11" key="1">
    <citation type="submission" date="2023-05" db="EMBL/GenBank/DDBJ databases">
        <title>Nepenthes gracilis genome sequencing.</title>
        <authorList>
            <person name="Fukushima K."/>
        </authorList>
    </citation>
    <scope>NUCLEOTIDE SEQUENCE</scope>
    <source>
        <strain evidence="11">SING2019-196</strain>
    </source>
</reference>
<dbReference type="FunFam" id="1.10.150.20:FF:000011">
    <property type="entry name" value="exonuclease 1"/>
    <property type="match status" value="1"/>
</dbReference>
<dbReference type="InterPro" id="IPR036279">
    <property type="entry name" value="5-3_exonuclease_C_sf"/>
</dbReference>
<dbReference type="PRINTS" id="PR00853">
    <property type="entry name" value="XPGRADSUPER"/>
</dbReference>
<evidence type="ECO:0000313" key="12">
    <source>
        <dbReference type="Proteomes" id="UP001279734"/>
    </source>
</evidence>
<dbReference type="InterPro" id="IPR037315">
    <property type="entry name" value="EXO1_H3TH"/>
</dbReference>
<sequence length="632" mass="70889">MWCPFIQFTSVRGTARHSPALGTRARKENLLRAFQHESSGNSAAAYECYQKAIDISPAIAYELIQVLKKENVYYIVAPYEADAQMTFLAVTKQVDAVITEDSDLIPFGCPRIIFKMDKFGQGVEFQYHMLQQNKELNFTGFTKQMLLEMCILSGCDYLQSLPGLGIKKAHALTKKFKTFDKVIKHLRYSTMAVPPLYEQLFNKAIWTFQHQRVYDPNVEDIVHLSNVSDNIDEDLDFLGPYPTSKAIAEGVFDPISKQPFQGENAHAGPVTDSCYKSKEVGAENKKNKIELPAQKNILTNYFCFASLEAKRKFRAPRIRARQSDDGSSPSSGEQVSEVAIATKLNSSSAPPVDPINPGDAFSLIDSMDNGFSQRDNQVLDSSFDGMTESPDSECTPLQQSRHSSYKYCLALQERGNDYPLHSVIKKPRLETEDTVRSSCFQHKSKDENGSCKSHKVITSSYIQHKSDKVIVRSSYFRHKSTKENDPTNNNDEQLVNYRASCNGKYMDAIPESEVARNNFHESSNLKRRASLADNFPTEHVMIKHSKAEASIPNEGCCPSVDDTSSLVKSAEGKFGCNISHLDQYSDISEKSLEKFLSIISSFRYSSSGSRASGLRAPLRDVHNTCLNRNNLC</sequence>
<dbReference type="Proteomes" id="UP001279734">
    <property type="component" value="Unassembled WGS sequence"/>
</dbReference>
<keyword evidence="9" id="KW-0539">Nucleus</keyword>
<accession>A0AAD3SRT9</accession>
<name>A0AAD3SRT9_NEPGR</name>
<evidence type="ECO:0000256" key="1">
    <source>
        <dbReference type="ARBA" id="ARBA00001946"/>
    </source>
</evidence>
<dbReference type="GO" id="GO:0017108">
    <property type="term" value="F:5'-flap endonuclease activity"/>
    <property type="evidence" value="ECO:0007669"/>
    <property type="project" value="TreeGrafter"/>
</dbReference>
<keyword evidence="4" id="KW-0479">Metal-binding</keyword>
<comment type="caution">
    <text evidence="11">The sequence shown here is derived from an EMBL/GenBank/DDBJ whole genome shotgun (WGS) entry which is preliminary data.</text>
</comment>
<evidence type="ECO:0000313" key="11">
    <source>
        <dbReference type="EMBL" id="GMH15739.1"/>
    </source>
</evidence>
<keyword evidence="6" id="KW-0378">Hydrolase</keyword>
<dbReference type="InterPro" id="IPR029060">
    <property type="entry name" value="PIN-like_dom_sf"/>
</dbReference>
<evidence type="ECO:0000256" key="7">
    <source>
        <dbReference type="ARBA" id="ARBA00022842"/>
    </source>
</evidence>
<evidence type="ECO:0000256" key="4">
    <source>
        <dbReference type="ARBA" id="ARBA00022723"/>
    </source>
</evidence>
<dbReference type="Pfam" id="PF00867">
    <property type="entry name" value="XPG_I"/>
    <property type="match status" value="1"/>
</dbReference>
<dbReference type="GO" id="GO:0035312">
    <property type="term" value="F:5'-3' DNA exonuclease activity"/>
    <property type="evidence" value="ECO:0007669"/>
    <property type="project" value="InterPro"/>
</dbReference>
<dbReference type="InterPro" id="IPR008918">
    <property type="entry name" value="HhH2"/>
</dbReference>
<comment type="subcellular location">
    <subcellularLocation>
        <location evidence="2">Nucleus</location>
    </subcellularLocation>
</comment>
<dbReference type="GO" id="GO:0005634">
    <property type="term" value="C:nucleus"/>
    <property type="evidence" value="ECO:0007669"/>
    <property type="project" value="UniProtKB-SubCell"/>
</dbReference>
<dbReference type="PANTHER" id="PTHR11081">
    <property type="entry name" value="FLAP ENDONUCLEASE FAMILY MEMBER"/>
    <property type="match status" value="1"/>
</dbReference>
<dbReference type="SMART" id="SM00279">
    <property type="entry name" value="HhH2"/>
    <property type="match status" value="1"/>
</dbReference>
<dbReference type="SUPFAM" id="SSF88723">
    <property type="entry name" value="PIN domain-like"/>
    <property type="match status" value="1"/>
</dbReference>
<dbReference type="InterPro" id="IPR006086">
    <property type="entry name" value="XPG-I_dom"/>
</dbReference>
<dbReference type="EMBL" id="BSYO01000015">
    <property type="protein sequence ID" value="GMH15739.1"/>
    <property type="molecule type" value="Genomic_DNA"/>
</dbReference>
<dbReference type="CDD" id="cd09908">
    <property type="entry name" value="H3TH_EXO1"/>
    <property type="match status" value="1"/>
</dbReference>
<evidence type="ECO:0000256" key="9">
    <source>
        <dbReference type="ARBA" id="ARBA00023242"/>
    </source>
</evidence>
<evidence type="ECO:0000256" key="5">
    <source>
        <dbReference type="ARBA" id="ARBA00022763"/>
    </source>
</evidence>
<dbReference type="Gene3D" id="3.40.50.1010">
    <property type="entry name" value="5'-nuclease"/>
    <property type="match status" value="1"/>
</dbReference>
<evidence type="ECO:0000256" key="6">
    <source>
        <dbReference type="ARBA" id="ARBA00022801"/>
    </source>
</evidence>
<feature type="domain" description="XPG-I" evidence="10">
    <location>
        <begin position="68"/>
        <end position="138"/>
    </location>
</feature>